<evidence type="ECO:0000256" key="1">
    <source>
        <dbReference type="SAM" id="Phobius"/>
    </source>
</evidence>
<dbReference type="PANTHER" id="PTHR18640">
    <property type="entry name" value="SOLUTE CARRIER FAMILY 10 MEMBER 7"/>
    <property type="match status" value="1"/>
</dbReference>
<gene>
    <name evidence="2" type="ORF">H8D96_01830</name>
</gene>
<reference evidence="2 3" key="1">
    <citation type="submission" date="2020-08" db="EMBL/GenBank/DDBJ databases">
        <title>Bridging the membrane lipid divide: bacteria of the FCB group superphylum have the potential to synthesize archaeal ether lipids.</title>
        <authorList>
            <person name="Villanueva L."/>
            <person name="Von Meijenfeldt F.A.B."/>
            <person name="Westbye A.B."/>
            <person name="Yadav S."/>
            <person name="Hopmans E.C."/>
            <person name="Dutilh B.E."/>
            <person name="Sinninghe Damste J.S."/>
        </authorList>
    </citation>
    <scope>NUCLEOTIDE SEQUENCE [LARGE SCALE GENOMIC DNA]</scope>
    <source>
        <strain evidence="2">NIOZ-UU17</strain>
    </source>
</reference>
<dbReference type="PANTHER" id="PTHR18640:SF10">
    <property type="entry name" value="SODIUM_METABOLITE COTRANSPORTER BASS4, CHLOROPLASTIC-RELATED"/>
    <property type="match status" value="1"/>
</dbReference>
<feature type="transmembrane region" description="Helical" evidence="1">
    <location>
        <begin position="233"/>
        <end position="257"/>
    </location>
</feature>
<sequence>MSGWIKKYWFVAGLVFVFAVTLADTTETISGIGRWFKLHHGPDAVIVLIFFFSGLILDSRQIKSGLIDIKGILIALMIIFLIAPIAAACFGMAPLGNGIKIGIFLVAVMPTTLSSGVVMTGAAGGNMAHALVITIVANGLAVVTIPVILAQLLKLVGGITVVSIDKSAIMIKLSLLVLLPLGCGLLIKYYTKSMMDRWGAKLSVLNQCLILGIVWMAVSQARHVIINGGDNIGIIFLLAFTFHGVLLAAAGVLTHLFRIAKGKRESIIFMGGQKTLPLSIILQVALFPQYGLALVVCVMHHLTQLLMDGYLVGKLRDLSDHDLMAS</sequence>
<accession>A0A8J6NNR3</accession>
<organism evidence="2 3">
    <name type="scientific">Candidatus Desulfatibia vada</name>
    <dbReference type="NCBI Taxonomy" id="2841696"/>
    <lineage>
        <taxon>Bacteria</taxon>
        <taxon>Pseudomonadati</taxon>
        <taxon>Thermodesulfobacteriota</taxon>
        <taxon>Desulfobacteria</taxon>
        <taxon>Desulfobacterales</taxon>
        <taxon>Desulfobacterales incertae sedis</taxon>
        <taxon>Candidatus Desulfatibia</taxon>
    </lineage>
</organism>
<feature type="transmembrane region" description="Helical" evidence="1">
    <location>
        <begin position="99"/>
        <end position="118"/>
    </location>
</feature>
<keyword evidence="1" id="KW-0812">Transmembrane</keyword>
<dbReference type="Proteomes" id="UP000605201">
    <property type="component" value="Unassembled WGS sequence"/>
</dbReference>
<feature type="transmembrane region" description="Helical" evidence="1">
    <location>
        <begin position="130"/>
        <end position="149"/>
    </location>
</feature>
<keyword evidence="1" id="KW-0472">Membrane</keyword>
<feature type="transmembrane region" description="Helical" evidence="1">
    <location>
        <begin position="169"/>
        <end position="190"/>
    </location>
</feature>
<proteinExistence type="predicted"/>
<keyword evidence="1" id="KW-1133">Transmembrane helix</keyword>
<feature type="transmembrane region" description="Helical" evidence="1">
    <location>
        <begin position="278"/>
        <end position="302"/>
    </location>
</feature>
<feature type="transmembrane region" description="Helical" evidence="1">
    <location>
        <begin position="202"/>
        <end position="221"/>
    </location>
</feature>
<dbReference type="Pfam" id="PF13593">
    <property type="entry name" value="SBF_like"/>
    <property type="match status" value="1"/>
</dbReference>
<protein>
    <submittedName>
        <fullName evidence="2">Bile acid:sodium symporter</fullName>
    </submittedName>
</protein>
<name>A0A8J6NNR3_9BACT</name>
<evidence type="ECO:0000313" key="2">
    <source>
        <dbReference type="EMBL" id="MBC8430636.1"/>
    </source>
</evidence>
<comment type="caution">
    <text evidence="2">The sequence shown here is derived from an EMBL/GenBank/DDBJ whole genome shotgun (WGS) entry which is preliminary data.</text>
</comment>
<evidence type="ECO:0000313" key="3">
    <source>
        <dbReference type="Proteomes" id="UP000605201"/>
    </source>
</evidence>
<dbReference type="EMBL" id="JACNIG010000064">
    <property type="protein sequence ID" value="MBC8430636.1"/>
    <property type="molecule type" value="Genomic_DNA"/>
</dbReference>
<feature type="transmembrane region" description="Helical" evidence="1">
    <location>
        <begin position="69"/>
        <end position="93"/>
    </location>
</feature>
<dbReference type="AlphaFoldDB" id="A0A8J6NNR3"/>
<feature type="transmembrane region" description="Helical" evidence="1">
    <location>
        <begin position="39"/>
        <end position="57"/>
    </location>
</feature>
<dbReference type="Gene3D" id="1.20.1530.20">
    <property type="match status" value="1"/>
</dbReference>
<dbReference type="InterPro" id="IPR038770">
    <property type="entry name" value="Na+/solute_symporter_sf"/>
</dbReference>
<dbReference type="InterPro" id="IPR016833">
    <property type="entry name" value="Put_Na-Bile_cotransptr"/>
</dbReference>